<evidence type="ECO:0000313" key="2">
    <source>
        <dbReference type="Proteomes" id="UP000603434"/>
    </source>
</evidence>
<sequence length="156" mass="17771">MNSSGISVRELKAEDFCEWDKYCENNLASYASYSIWTTILPNLGCKPVFLIAKDRDNKVIGVFPSALILRRGYRLGISTWADGRMYAGPIADSPEIAQELLLAFDETCKKYRISLIRIIVNPWSRKCSIAESKLQELGYKPKTLYDSLNTTALYWI</sequence>
<reference evidence="1 2" key="1">
    <citation type="submission" date="2020-08" db="EMBL/GenBank/DDBJ databases">
        <title>Bridging the membrane lipid divide: bacteria of the FCB group superphylum have the potential to synthesize archaeal ether lipids.</title>
        <authorList>
            <person name="Villanueva L."/>
            <person name="Von Meijenfeldt F.A.B."/>
            <person name="Westbye A.B."/>
            <person name="Yadav S."/>
            <person name="Hopmans E.C."/>
            <person name="Dutilh B.E."/>
            <person name="Sinninghe Damste J.S."/>
        </authorList>
    </citation>
    <scope>NUCLEOTIDE SEQUENCE [LARGE SCALE GENOMIC DNA]</scope>
    <source>
        <strain evidence="1">NIOZ-UU30</strain>
    </source>
</reference>
<name>A0A8J6NTL6_9BACT</name>
<dbReference type="AlphaFoldDB" id="A0A8J6NTL6"/>
<evidence type="ECO:0000313" key="1">
    <source>
        <dbReference type="EMBL" id="MBC8360106.1"/>
    </source>
</evidence>
<organism evidence="1 2">
    <name type="scientific">Candidatus Desulfatibia profunda</name>
    <dbReference type="NCBI Taxonomy" id="2841695"/>
    <lineage>
        <taxon>Bacteria</taxon>
        <taxon>Pseudomonadati</taxon>
        <taxon>Thermodesulfobacteriota</taxon>
        <taxon>Desulfobacteria</taxon>
        <taxon>Desulfobacterales</taxon>
        <taxon>Desulfobacterales incertae sedis</taxon>
        <taxon>Candidatus Desulfatibia</taxon>
    </lineage>
</organism>
<accession>A0A8J6NTL6</accession>
<dbReference type="EMBL" id="JACNJH010000065">
    <property type="protein sequence ID" value="MBC8360106.1"/>
    <property type="molecule type" value="Genomic_DNA"/>
</dbReference>
<protein>
    <submittedName>
        <fullName evidence="1">Uncharacterized protein</fullName>
    </submittedName>
</protein>
<proteinExistence type="predicted"/>
<dbReference type="Proteomes" id="UP000603434">
    <property type="component" value="Unassembled WGS sequence"/>
</dbReference>
<gene>
    <name evidence="1" type="ORF">H8E23_01745</name>
</gene>
<comment type="caution">
    <text evidence="1">The sequence shown here is derived from an EMBL/GenBank/DDBJ whole genome shotgun (WGS) entry which is preliminary data.</text>
</comment>